<reference evidence="9" key="1">
    <citation type="journal article" date="2019" name="Int. J. Syst. Evol. Microbiol.">
        <title>The Global Catalogue of Microorganisms (GCM) 10K type strain sequencing project: providing services to taxonomists for standard genome sequencing and annotation.</title>
        <authorList>
            <consortium name="The Broad Institute Genomics Platform"/>
            <consortium name="The Broad Institute Genome Sequencing Center for Infectious Disease"/>
            <person name="Wu L."/>
            <person name="Ma J."/>
        </authorList>
    </citation>
    <scope>NUCLEOTIDE SEQUENCE [LARGE SCALE GENOMIC DNA]</scope>
    <source>
        <strain evidence="9">JCM 16916</strain>
    </source>
</reference>
<evidence type="ECO:0000256" key="6">
    <source>
        <dbReference type="SAM" id="Phobius"/>
    </source>
</evidence>
<dbReference type="RefSeq" id="WP_344759222.1">
    <property type="nucleotide sequence ID" value="NZ_BAAAZU010000006.1"/>
</dbReference>
<evidence type="ECO:0000259" key="7">
    <source>
        <dbReference type="PROSITE" id="PS50850"/>
    </source>
</evidence>
<comment type="caution">
    <text evidence="8">The sequence shown here is derived from an EMBL/GenBank/DDBJ whole genome shotgun (WGS) entry which is preliminary data.</text>
</comment>
<feature type="transmembrane region" description="Helical" evidence="6">
    <location>
        <begin position="292"/>
        <end position="312"/>
    </location>
</feature>
<feature type="transmembrane region" description="Helical" evidence="6">
    <location>
        <begin position="228"/>
        <end position="252"/>
    </location>
</feature>
<keyword evidence="3 6" id="KW-0812">Transmembrane</keyword>
<evidence type="ECO:0000256" key="2">
    <source>
        <dbReference type="ARBA" id="ARBA00022475"/>
    </source>
</evidence>
<feature type="transmembrane region" description="Helical" evidence="6">
    <location>
        <begin position="258"/>
        <end position="280"/>
    </location>
</feature>
<evidence type="ECO:0000313" key="8">
    <source>
        <dbReference type="EMBL" id="GAA3921226.1"/>
    </source>
</evidence>
<dbReference type="InterPro" id="IPR011701">
    <property type="entry name" value="MFS"/>
</dbReference>
<dbReference type="Gene3D" id="1.20.1250.20">
    <property type="entry name" value="MFS general substrate transporter like domains"/>
    <property type="match status" value="1"/>
</dbReference>
<evidence type="ECO:0000256" key="5">
    <source>
        <dbReference type="ARBA" id="ARBA00023136"/>
    </source>
</evidence>
<evidence type="ECO:0000256" key="1">
    <source>
        <dbReference type="ARBA" id="ARBA00004651"/>
    </source>
</evidence>
<feature type="transmembrane region" description="Helical" evidence="6">
    <location>
        <begin position="180"/>
        <end position="199"/>
    </location>
</feature>
<dbReference type="PANTHER" id="PTHR43124">
    <property type="entry name" value="PURINE EFFLUX PUMP PBUE"/>
    <property type="match status" value="1"/>
</dbReference>
<dbReference type="InterPro" id="IPR050189">
    <property type="entry name" value="MFS_Efflux_Transporters"/>
</dbReference>
<protein>
    <submittedName>
        <fullName evidence="8">MFS transporter</fullName>
    </submittedName>
</protein>
<dbReference type="EMBL" id="BAAAZU010000006">
    <property type="protein sequence ID" value="GAA3921226.1"/>
    <property type="molecule type" value="Genomic_DNA"/>
</dbReference>
<dbReference type="InterPro" id="IPR036259">
    <property type="entry name" value="MFS_trans_sf"/>
</dbReference>
<sequence>MAPSTAPTASGPAVHPHAATGAATHWPGIVAVLTAGLVAALQIGKVAPVLGEIRADLALDLRAGGWLIAVFGILGVLASVPAGALVSRFGDRRLQLAGLAAMAAGSGLGALAGSASGLLATRVLEGAGFLLFAVSAASVVQRLVLARHRNLVFSALSCYLPAGMAIALAIGPVFPNWRGFWAANAVLCLGAAAAVFRCVPGGTRSATAARWRAIARDALSVARSRGPLLLALAFAMYALQFYALSSFLPTLLGERMHLAPAAAGLLVALAIGCNVIGNLASTPLLSRGVPRWMLVAAASAATGACASLVLASSLPLPLLLALCLLFYAAGGLIPAAAIGGVAGIVADPRLLAIAMGLLMQGSYLGQVAGPALYGSVVQASGWTAAAIPTAFAAVAMIVFAVLLRPVFAAERN</sequence>
<evidence type="ECO:0000256" key="3">
    <source>
        <dbReference type="ARBA" id="ARBA00022692"/>
    </source>
</evidence>
<dbReference type="SUPFAM" id="SSF103473">
    <property type="entry name" value="MFS general substrate transporter"/>
    <property type="match status" value="1"/>
</dbReference>
<comment type="subcellular location">
    <subcellularLocation>
        <location evidence="1">Cell membrane</location>
        <topology evidence="1">Multi-pass membrane protein</topology>
    </subcellularLocation>
</comment>
<organism evidence="8 9">
    <name type="scientific">Luteimonas lutimaris</name>
    <dbReference type="NCBI Taxonomy" id="698645"/>
    <lineage>
        <taxon>Bacteria</taxon>
        <taxon>Pseudomonadati</taxon>
        <taxon>Pseudomonadota</taxon>
        <taxon>Gammaproteobacteria</taxon>
        <taxon>Lysobacterales</taxon>
        <taxon>Lysobacteraceae</taxon>
        <taxon>Luteimonas</taxon>
    </lineage>
</organism>
<dbReference type="PROSITE" id="PS50850">
    <property type="entry name" value="MFS"/>
    <property type="match status" value="1"/>
</dbReference>
<feature type="transmembrane region" description="Helical" evidence="6">
    <location>
        <begin position="318"/>
        <end position="338"/>
    </location>
</feature>
<feature type="transmembrane region" description="Helical" evidence="6">
    <location>
        <begin position="350"/>
        <end position="373"/>
    </location>
</feature>
<dbReference type="InterPro" id="IPR020846">
    <property type="entry name" value="MFS_dom"/>
</dbReference>
<dbReference type="Pfam" id="PF07690">
    <property type="entry name" value="MFS_1"/>
    <property type="match status" value="1"/>
</dbReference>
<proteinExistence type="predicted"/>
<evidence type="ECO:0000256" key="4">
    <source>
        <dbReference type="ARBA" id="ARBA00022989"/>
    </source>
</evidence>
<feature type="transmembrane region" description="Helical" evidence="6">
    <location>
        <begin position="151"/>
        <end position="174"/>
    </location>
</feature>
<feature type="transmembrane region" description="Helical" evidence="6">
    <location>
        <begin position="66"/>
        <end position="86"/>
    </location>
</feature>
<keyword evidence="5 6" id="KW-0472">Membrane</keyword>
<feature type="domain" description="Major facilitator superfamily (MFS) profile" evidence="7">
    <location>
        <begin position="28"/>
        <end position="412"/>
    </location>
</feature>
<gene>
    <name evidence="8" type="ORF">GCM10022229_13640</name>
</gene>
<keyword evidence="2" id="KW-1003">Cell membrane</keyword>
<dbReference type="CDD" id="cd06174">
    <property type="entry name" value="MFS"/>
    <property type="match status" value="1"/>
</dbReference>
<keyword evidence="9" id="KW-1185">Reference proteome</keyword>
<keyword evidence="4 6" id="KW-1133">Transmembrane helix</keyword>
<accession>A0ABP7ME09</accession>
<feature type="transmembrane region" description="Helical" evidence="6">
    <location>
        <begin position="98"/>
        <end position="120"/>
    </location>
</feature>
<evidence type="ECO:0000313" key="9">
    <source>
        <dbReference type="Proteomes" id="UP001501727"/>
    </source>
</evidence>
<dbReference type="Proteomes" id="UP001501727">
    <property type="component" value="Unassembled WGS sequence"/>
</dbReference>
<feature type="transmembrane region" description="Helical" evidence="6">
    <location>
        <begin position="379"/>
        <end position="403"/>
    </location>
</feature>
<name>A0ABP7ME09_9GAMM</name>
<feature type="transmembrane region" description="Helical" evidence="6">
    <location>
        <begin position="126"/>
        <end position="144"/>
    </location>
</feature>
<dbReference type="PANTHER" id="PTHR43124:SF3">
    <property type="entry name" value="CHLORAMPHENICOL EFFLUX PUMP RV0191"/>
    <property type="match status" value="1"/>
</dbReference>